<gene>
    <name evidence="1" type="ORF">GCM10007071_10930</name>
</gene>
<name>A0ABQ3AUR2_9GAMM</name>
<dbReference type="EMBL" id="BMXV01000002">
    <property type="protein sequence ID" value="GGY65965.1"/>
    <property type="molecule type" value="Genomic_DNA"/>
</dbReference>
<reference evidence="2" key="1">
    <citation type="journal article" date="2019" name="Int. J. Syst. Evol. Microbiol.">
        <title>The Global Catalogue of Microorganisms (GCM) 10K type strain sequencing project: providing services to taxonomists for standard genome sequencing and annotation.</title>
        <authorList>
            <consortium name="The Broad Institute Genomics Platform"/>
            <consortium name="The Broad Institute Genome Sequencing Center for Infectious Disease"/>
            <person name="Wu L."/>
            <person name="Ma J."/>
        </authorList>
    </citation>
    <scope>NUCLEOTIDE SEQUENCE [LARGE SCALE GENOMIC DNA]</scope>
    <source>
        <strain evidence="2">KCTC 22280</strain>
    </source>
</reference>
<organism evidence="1 2">
    <name type="scientific">Marinobacter zhanjiangensis</name>
    <dbReference type="NCBI Taxonomy" id="578215"/>
    <lineage>
        <taxon>Bacteria</taxon>
        <taxon>Pseudomonadati</taxon>
        <taxon>Pseudomonadota</taxon>
        <taxon>Gammaproteobacteria</taxon>
        <taxon>Pseudomonadales</taxon>
        <taxon>Marinobacteraceae</taxon>
        <taxon>Marinobacter</taxon>
    </lineage>
</organism>
<sequence length="91" mass="10370">MRYRTDKTFARAQIEADIPANRRGIRSQVVVVRYWQPRGMSVVKMLSVSTVIWPPLSLGFPDSGQLAFRAVDSRPRSHAQGYRVAVVRLIE</sequence>
<comment type="caution">
    <text evidence="1">The sequence shown here is derived from an EMBL/GenBank/DDBJ whole genome shotgun (WGS) entry which is preliminary data.</text>
</comment>
<dbReference type="Proteomes" id="UP000601597">
    <property type="component" value="Unassembled WGS sequence"/>
</dbReference>
<proteinExistence type="predicted"/>
<accession>A0ABQ3AUR2</accession>
<evidence type="ECO:0000313" key="1">
    <source>
        <dbReference type="EMBL" id="GGY65965.1"/>
    </source>
</evidence>
<protein>
    <submittedName>
        <fullName evidence="1">Uncharacterized protein</fullName>
    </submittedName>
</protein>
<keyword evidence="2" id="KW-1185">Reference proteome</keyword>
<evidence type="ECO:0000313" key="2">
    <source>
        <dbReference type="Proteomes" id="UP000601597"/>
    </source>
</evidence>